<organism evidence="1 2">
    <name type="scientific">Streptomyces roseoviridis</name>
    <dbReference type="NCBI Taxonomy" id="67361"/>
    <lineage>
        <taxon>Bacteria</taxon>
        <taxon>Bacillati</taxon>
        <taxon>Actinomycetota</taxon>
        <taxon>Actinomycetes</taxon>
        <taxon>Kitasatosporales</taxon>
        <taxon>Streptomycetaceae</taxon>
        <taxon>Streptomyces</taxon>
    </lineage>
</organism>
<dbReference type="Proteomes" id="UP001589716">
    <property type="component" value="Unassembled WGS sequence"/>
</dbReference>
<gene>
    <name evidence="1" type="ORF">ACFFTP_31370</name>
</gene>
<keyword evidence="2" id="KW-1185">Reference proteome</keyword>
<accession>A0ABV5R0T1</accession>
<name>A0ABV5R0T1_9ACTN</name>
<evidence type="ECO:0000313" key="1">
    <source>
        <dbReference type="EMBL" id="MFB9558668.1"/>
    </source>
</evidence>
<dbReference type="EMBL" id="JBHMCT010000059">
    <property type="protein sequence ID" value="MFB9558668.1"/>
    <property type="molecule type" value="Genomic_DNA"/>
</dbReference>
<evidence type="ECO:0000313" key="2">
    <source>
        <dbReference type="Proteomes" id="UP001589716"/>
    </source>
</evidence>
<sequence length="58" mass="6129">MAGAEYDELDPLLIAAIEDHFAALDAVSFLADAMNGADPETAVIALEQFFGESIEGEL</sequence>
<reference evidence="1 2" key="1">
    <citation type="submission" date="2024-09" db="EMBL/GenBank/DDBJ databases">
        <authorList>
            <person name="Sun Q."/>
            <person name="Mori K."/>
        </authorList>
    </citation>
    <scope>NUCLEOTIDE SEQUENCE [LARGE SCALE GENOMIC DNA]</scope>
    <source>
        <strain evidence="1 2">JCM 4414</strain>
    </source>
</reference>
<proteinExistence type="predicted"/>
<protein>
    <submittedName>
        <fullName evidence="1">Uncharacterized protein</fullName>
    </submittedName>
</protein>
<comment type="caution">
    <text evidence="1">The sequence shown here is derived from an EMBL/GenBank/DDBJ whole genome shotgun (WGS) entry which is preliminary data.</text>
</comment>
<dbReference type="RefSeq" id="WP_382746302.1">
    <property type="nucleotide sequence ID" value="NZ_JBHMCT010000059.1"/>
</dbReference>